<evidence type="ECO:0000313" key="7">
    <source>
        <dbReference type="EMBL" id="TLS49881.1"/>
    </source>
</evidence>
<dbReference type="AlphaFoldDB" id="A0A5R9G243"/>
<dbReference type="CDD" id="cd00397">
    <property type="entry name" value="DNA_BRE_C"/>
    <property type="match status" value="1"/>
</dbReference>
<evidence type="ECO:0000313" key="8">
    <source>
        <dbReference type="Proteomes" id="UP000309676"/>
    </source>
</evidence>
<dbReference type="PROSITE" id="PS51900">
    <property type="entry name" value="CB"/>
    <property type="match status" value="1"/>
</dbReference>
<dbReference type="Gene3D" id="1.10.443.10">
    <property type="entry name" value="Intergrase catalytic core"/>
    <property type="match status" value="1"/>
</dbReference>
<organism evidence="7 8">
    <name type="scientific">Paenibacillus antri</name>
    <dbReference type="NCBI Taxonomy" id="2582848"/>
    <lineage>
        <taxon>Bacteria</taxon>
        <taxon>Bacillati</taxon>
        <taxon>Bacillota</taxon>
        <taxon>Bacilli</taxon>
        <taxon>Bacillales</taxon>
        <taxon>Paenibacillaceae</taxon>
        <taxon>Paenibacillus</taxon>
    </lineage>
</organism>
<dbReference type="GO" id="GO:0006310">
    <property type="term" value="P:DNA recombination"/>
    <property type="evidence" value="ECO:0007669"/>
    <property type="project" value="UniProtKB-KW"/>
</dbReference>
<dbReference type="OrthoDB" id="184666at2"/>
<evidence type="ECO:0000259" key="5">
    <source>
        <dbReference type="PROSITE" id="PS51898"/>
    </source>
</evidence>
<reference evidence="7 8" key="1">
    <citation type="submission" date="2019-05" db="EMBL/GenBank/DDBJ databases">
        <authorList>
            <person name="Narsing Rao M.P."/>
            <person name="Li W.J."/>
        </authorList>
    </citation>
    <scope>NUCLEOTIDE SEQUENCE [LARGE SCALE GENOMIC DNA]</scope>
    <source>
        <strain evidence="7 8">SYSU_K30003</strain>
    </source>
</reference>
<name>A0A5R9G243_9BACL</name>
<evidence type="ECO:0000256" key="3">
    <source>
        <dbReference type="ARBA" id="ARBA00023172"/>
    </source>
</evidence>
<feature type="domain" description="Core-binding (CB)" evidence="6">
    <location>
        <begin position="1"/>
        <end position="87"/>
    </location>
</feature>
<dbReference type="InterPro" id="IPR011010">
    <property type="entry name" value="DNA_brk_join_enz"/>
</dbReference>
<dbReference type="Gene3D" id="1.10.150.130">
    <property type="match status" value="1"/>
</dbReference>
<dbReference type="InterPro" id="IPR010998">
    <property type="entry name" value="Integrase_recombinase_N"/>
</dbReference>
<evidence type="ECO:0008006" key="9">
    <source>
        <dbReference type="Google" id="ProtNLM"/>
    </source>
</evidence>
<comment type="caution">
    <text evidence="7">The sequence shown here is derived from an EMBL/GenBank/DDBJ whole genome shotgun (WGS) entry which is preliminary data.</text>
</comment>
<sequence>MERVNRMLLEAFALYLRNEKKEESTIKLYVAELEALLTKLGERPGGLAEATTDDLLRYRNDLQAGGMKPATINKRMSIARTFFQWAGREGIADSSAAEGLRLDANAPPPIQWLSEAQERALLAAASNALTDENGVRNEALLAAMLYAGLRVKEVSYLRLDSLQGSRLVVSDEGGSFLRGVPLDDRALVPLLCWRRHRSEAIRSKHKESDFLFVTERSGFMQPRAVQFAVESLSAKAGFPVRCSALRHSYCRRLAREGASVERIRDWAGHKSPQTTVRYFEDL</sequence>
<keyword evidence="3" id="KW-0233">DNA recombination</keyword>
<evidence type="ECO:0000256" key="4">
    <source>
        <dbReference type="PROSITE-ProRule" id="PRU01248"/>
    </source>
</evidence>
<keyword evidence="1" id="KW-0229">DNA integration</keyword>
<evidence type="ECO:0000256" key="1">
    <source>
        <dbReference type="ARBA" id="ARBA00022908"/>
    </source>
</evidence>
<accession>A0A5R9G243</accession>
<evidence type="ECO:0000256" key="2">
    <source>
        <dbReference type="ARBA" id="ARBA00023125"/>
    </source>
</evidence>
<dbReference type="EMBL" id="VCIW01000018">
    <property type="protein sequence ID" value="TLS49881.1"/>
    <property type="molecule type" value="Genomic_DNA"/>
</dbReference>
<dbReference type="Pfam" id="PF02899">
    <property type="entry name" value="Phage_int_SAM_1"/>
    <property type="match status" value="1"/>
</dbReference>
<gene>
    <name evidence="7" type="ORF">FE782_23040</name>
</gene>
<dbReference type="GO" id="GO:0003677">
    <property type="term" value="F:DNA binding"/>
    <property type="evidence" value="ECO:0007669"/>
    <property type="project" value="UniProtKB-UniRule"/>
</dbReference>
<dbReference type="InterPro" id="IPR050090">
    <property type="entry name" value="Tyrosine_recombinase_XerCD"/>
</dbReference>
<dbReference type="Pfam" id="PF00589">
    <property type="entry name" value="Phage_integrase"/>
    <property type="match status" value="1"/>
</dbReference>
<dbReference type="PANTHER" id="PTHR30349:SF81">
    <property type="entry name" value="TYROSINE RECOMBINASE XERC"/>
    <property type="match status" value="1"/>
</dbReference>
<keyword evidence="8" id="KW-1185">Reference proteome</keyword>
<keyword evidence="2 4" id="KW-0238">DNA-binding</keyword>
<dbReference type="PROSITE" id="PS51898">
    <property type="entry name" value="TYR_RECOMBINASE"/>
    <property type="match status" value="1"/>
</dbReference>
<dbReference type="InterPro" id="IPR002104">
    <property type="entry name" value="Integrase_catalytic"/>
</dbReference>
<feature type="domain" description="Tyr recombinase" evidence="5">
    <location>
        <begin position="108"/>
        <end position="282"/>
    </location>
</feature>
<dbReference type="PANTHER" id="PTHR30349">
    <property type="entry name" value="PHAGE INTEGRASE-RELATED"/>
    <property type="match status" value="1"/>
</dbReference>
<evidence type="ECO:0000259" key="6">
    <source>
        <dbReference type="PROSITE" id="PS51900"/>
    </source>
</evidence>
<dbReference type="InterPro" id="IPR044068">
    <property type="entry name" value="CB"/>
</dbReference>
<dbReference type="InterPro" id="IPR013762">
    <property type="entry name" value="Integrase-like_cat_sf"/>
</dbReference>
<dbReference type="InterPro" id="IPR004107">
    <property type="entry name" value="Integrase_SAM-like_N"/>
</dbReference>
<dbReference type="GO" id="GO:0015074">
    <property type="term" value="P:DNA integration"/>
    <property type="evidence" value="ECO:0007669"/>
    <property type="project" value="UniProtKB-KW"/>
</dbReference>
<dbReference type="RefSeq" id="WP_138196702.1">
    <property type="nucleotide sequence ID" value="NZ_VCIW01000018.1"/>
</dbReference>
<dbReference type="SUPFAM" id="SSF56349">
    <property type="entry name" value="DNA breaking-rejoining enzymes"/>
    <property type="match status" value="1"/>
</dbReference>
<protein>
    <recommendedName>
        <fullName evidence="9">Integrase</fullName>
    </recommendedName>
</protein>
<dbReference type="Proteomes" id="UP000309676">
    <property type="component" value="Unassembled WGS sequence"/>
</dbReference>
<proteinExistence type="predicted"/>